<name>A0A3B1DGC3_9ZZZZ</name>
<dbReference type="InterPro" id="IPR036388">
    <property type="entry name" value="WH-like_DNA-bd_sf"/>
</dbReference>
<dbReference type="GO" id="GO:0046983">
    <property type="term" value="F:protein dimerization activity"/>
    <property type="evidence" value="ECO:0007669"/>
    <property type="project" value="InterPro"/>
</dbReference>
<dbReference type="Pfam" id="PF00891">
    <property type="entry name" value="Methyltransf_2"/>
    <property type="match status" value="1"/>
</dbReference>
<feature type="domain" description="O-methyltransferase dimerisation" evidence="5">
    <location>
        <begin position="37"/>
        <end position="111"/>
    </location>
</feature>
<evidence type="ECO:0000256" key="1">
    <source>
        <dbReference type="ARBA" id="ARBA00022603"/>
    </source>
</evidence>
<evidence type="ECO:0000259" key="4">
    <source>
        <dbReference type="Pfam" id="PF00891"/>
    </source>
</evidence>
<evidence type="ECO:0008006" key="7">
    <source>
        <dbReference type="Google" id="ProtNLM"/>
    </source>
</evidence>
<dbReference type="InterPro" id="IPR036390">
    <property type="entry name" value="WH_DNA-bd_sf"/>
</dbReference>
<dbReference type="GO" id="GO:0032259">
    <property type="term" value="P:methylation"/>
    <property type="evidence" value="ECO:0007669"/>
    <property type="project" value="UniProtKB-KW"/>
</dbReference>
<dbReference type="Pfam" id="PF08100">
    <property type="entry name" value="Dimerisation"/>
    <property type="match status" value="1"/>
</dbReference>
<evidence type="ECO:0000256" key="2">
    <source>
        <dbReference type="ARBA" id="ARBA00022679"/>
    </source>
</evidence>
<proteinExistence type="predicted"/>
<dbReference type="PANTHER" id="PTHR43712">
    <property type="entry name" value="PUTATIVE (AFU_ORTHOLOGUE AFUA_4G14580)-RELATED"/>
    <property type="match status" value="1"/>
</dbReference>
<accession>A0A3B1DGC3</accession>
<keyword evidence="3" id="KW-0949">S-adenosyl-L-methionine</keyword>
<dbReference type="Gene3D" id="1.10.10.10">
    <property type="entry name" value="Winged helix-like DNA-binding domain superfamily/Winged helix DNA-binding domain"/>
    <property type="match status" value="1"/>
</dbReference>
<dbReference type="AlphaFoldDB" id="A0A3B1DGC3"/>
<feature type="domain" description="O-methyltransferase C-terminal" evidence="4">
    <location>
        <begin position="150"/>
        <end position="335"/>
    </location>
</feature>
<keyword evidence="1" id="KW-0489">Methyltransferase</keyword>
<dbReference type="InterPro" id="IPR001077">
    <property type="entry name" value="COMT_C"/>
</dbReference>
<dbReference type="SUPFAM" id="SSF53335">
    <property type="entry name" value="S-adenosyl-L-methionine-dependent methyltransferases"/>
    <property type="match status" value="1"/>
</dbReference>
<dbReference type="PANTHER" id="PTHR43712:SF2">
    <property type="entry name" value="O-METHYLTRANSFERASE CICE"/>
    <property type="match status" value="1"/>
</dbReference>
<gene>
    <name evidence="6" type="ORF">MNBD_NITROSPIRAE01-185</name>
</gene>
<dbReference type="InterPro" id="IPR029063">
    <property type="entry name" value="SAM-dependent_MTases_sf"/>
</dbReference>
<evidence type="ECO:0000313" key="6">
    <source>
        <dbReference type="EMBL" id="VAX30765.1"/>
    </source>
</evidence>
<keyword evidence="2" id="KW-0808">Transferase</keyword>
<protein>
    <recommendedName>
        <fullName evidence="7">Methyltransferase domain-containing protein</fullName>
    </recommendedName>
</protein>
<dbReference type="GO" id="GO:0008171">
    <property type="term" value="F:O-methyltransferase activity"/>
    <property type="evidence" value="ECO:0007669"/>
    <property type="project" value="InterPro"/>
</dbReference>
<dbReference type="SUPFAM" id="SSF46785">
    <property type="entry name" value="Winged helix' DNA-binding domain"/>
    <property type="match status" value="1"/>
</dbReference>
<sequence>MKKKETVKKKIAKKKAPPKKTVAMSGTALDPMKVMGIASSYWQSKVLHTAVRLDLFTLLSDKALTVNQLATKCKADKRGLEILLIATVSLGLLNQTGGKYRNTRLSKTFLVKDSKKFQGGIVSMFDSWYGAWGDLYDAVVKGAPVVGKPHDQGPEALRNYIYGMHYRALAQGDILARDIDFSDRKHLLDVAGGPGTFDMKFCQKNKGLSATVLDLPQTLEITSEIVKSFGLEKRISRRPGNYLTDKTFGKGYDAVLLSSMFNQESPKVVCKILKKSFNALEPGGKILVQDQMLNRTKTGPTLSALIGVNQLIHTPGGAAYSEKEVSEWMTTSGFKKVKTVKLSEPSPFVVLLGEKPK</sequence>
<dbReference type="PROSITE" id="PS51683">
    <property type="entry name" value="SAM_OMT_II"/>
    <property type="match status" value="1"/>
</dbReference>
<organism evidence="6">
    <name type="scientific">hydrothermal vent metagenome</name>
    <dbReference type="NCBI Taxonomy" id="652676"/>
    <lineage>
        <taxon>unclassified sequences</taxon>
        <taxon>metagenomes</taxon>
        <taxon>ecological metagenomes</taxon>
    </lineage>
</organism>
<dbReference type="InterPro" id="IPR012967">
    <property type="entry name" value="COMT_dimerisation"/>
</dbReference>
<dbReference type="EMBL" id="UOGF01000064">
    <property type="protein sequence ID" value="VAX30765.1"/>
    <property type="molecule type" value="Genomic_DNA"/>
</dbReference>
<dbReference type="Gene3D" id="3.40.50.150">
    <property type="entry name" value="Vaccinia Virus protein VP39"/>
    <property type="match status" value="1"/>
</dbReference>
<dbReference type="InterPro" id="IPR016461">
    <property type="entry name" value="COMT-like"/>
</dbReference>
<evidence type="ECO:0000256" key="3">
    <source>
        <dbReference type="ARBA" id="ARBA00022691"/>
    </source>
</evidence>
<evidence type="ECO:0000259" key="5">
    <source>
        <dbReference type="Pfam" id="PF08100"/>
    </source>
</evidence>
<reference evidence="6" key="1">
    <citation type="submission" date="2018-06" db="EMBL/GenBank/DDBJ databases">
        <authorList>
            <person name="Zhirakovskaya E."/>
        </authorList>
    </citation>
    <scope>NUCLEOTIDE SEQUENCE</scope>
</reference>
<dbReference type="PIRSF" id="PIRSF005739">
    <property type="entry name" value="O-mtase"/>
    <property type="match status" value="1"/>
</dbReference>